<gene>
    <name evidence="5" type="ORF">SteCoe_10831</name>
</gene>
<organism evidence="5 6">
    <name type="scientific">Stentor coeruleus</name>
    <dbReference type="NCBI Taxonomy" id="5963"/>
    <lineage>
        <taxon>Eukaryota</taxon>
        <taxon>Sar</taxon>
        <taxon>Alveolata</taxon>
        <taxon>Ciliophora</taxon>
        <taxon>Postciliodesmatophora</taxon>
        <taxon>Heterotrichea</taxon>
        <taxon>Heterotrichida</taxon>
        <taxon>Stentoridae</taxon>
        <taxon>Stentor</taxon>
    </lineage>
</organism>
<keyword evidence="6" id="KW-1185">Reference proteome</keyword>
<dbReference type="AlphaFoldDB" id="A0A1R2CEG3"/>
<protein>
    <recommendedName>
        <fullName evidence="4">Peptidase M14 domain-containing protein</fullName>
    </recommendedName>
</protein>
<evidence type="ECO:0000259" key="4">
    <source>
        <dbReference type="PROSITE" id="PS52035"/>
    </source>
</evidence>
<dbReference type="GO" id="GO:0004181">
    <property type="term" value="F:metallocarboxypeptidase activity"/>
    <property type="evidence" value="ECO:0007669"/>
    <property type="project" value="InterPro"/>
</dbReference>
<dbReference type="Pfam" id="PF00246">
    <property type="entry name" value="Peptidase_M14"/>
    <property type="match status" value="1"/>
</dbReference>
<accession>A0A1R2CEG3</accession>
<evidence type="ECO:0000256" key="3">
    <source>
        <dbReference type="PROSITE-ProRule" id="PRU01379"/>
    </source>
</evidence>
<dbReference type="OrthoDB" id="10253041at2759"/>
<dbReference type="Gene3D" id="3.40.630.10">
    <property type="entry name" value="Zn peptidases"/>
    <property type="match status" value="1"/>
</dbReference>
<dbReference type="GO" id="GO:0008270">
    <property type="term" value="F:zinc ion binding"/>
    <property type="evidence" value="ECO:0007669"/>
    <property type="project" value="InterPro"/>
</dbReference>
<dbReference type="InterPro" id="IPR000834">
    <property type="entry name" value="Peptidase_M14"/>
</dbReference>
<sequence>MDRENPQQAVISFEGITFFSNFDSGNMSKAYRVGLNQFELHVSPDAACSGHNSYRTWFYFGIKGLKKNTLVKLSIVNLGFMRVFSTSSYRPVWKCIPSSTEWKRLECDVSYETTYTVYYKLSWSFEVPANDNEIFFAYAPPYSYEETQETMRIFEKNCPEDCKVWREVIAKSLDGRNSELITFSHKNNFSEVAEATIPDLFVEKKDRCLVSKKPIIFITSRVHPGETPGSFVLDGLLQILLSNDPRAVAIRNAFVFKIIPVLNPDGVYRGNFRVDQNGINLNRCYAYPDQNYHPTIYAVCKYFEYLAGKVKYYFDLHAHASKRSCFLFGNSLEVDKQIENQLLAKLIELNTGYFEFSECDFSIRSMTSKDPKDHNSKEGSGRVAFYKKIGIIHSYTLECAYYIPRPLHIIPSPMNLKSGKRFSELIANDLFSVQVHNRSFFNEIASSLIYSILDYEKINPISRVPLSEFRFIEAAKEWVKAKILSQTRNINKRNITRTEIKSVKRYDKGAGYPKINTRRIHKPNIIAPMFQEGIQMLSRGKISIFMGKLASSRPTSFYA</sequence>
<dbReference type="InterPro" id="IPR040626">
    <property type="entry name" value="Pepdidase_M14_N"/>
</dbReference>
<feature type="domain" description="Peptidase M14" evidence="4">
    <location>
        <begin position="140"/>
        <end position="426"/>
    </location>
</feature>
<evidence type="ECO:0000256" key="2">
    <source>
        <dbReference type="ARBA" id="ARBA00005988"/>
    </source>
</evidence>
<dbReference type="Gene3D" id="2.60.40.3120">
    <property type="match status" value="1"/>
</dbReference>
<proteinExistence type="inferred from homology"/>
<feature type="active site" description="Proton donor/acceptor" evidence="3">
    <location>
        <position position="398"/>
    </location>
</feature>
<dbReference type="PANTHER" id="PTHR12756:SF12">
    <property type="entry name" value="CYTOSOLIC CARBOXYPEPTIDASE-LIKE PROTEIN 5"/>
    <property type="match status" value="1"/>
</dbReference>
<dbReference type="PANTHER" id="PTHR12756">
    <property type="entry name" value="CYTOSOLIC CARBOXYPEPTIDASE"/>
    <property type="match status" value="1"/>
</dbReference>
<dbReference type="PROSITE" id="PS52035">
    <property type="entry name" value="PEPTIDASE_M14"/>
    <property type="match status" value="1"/>
</dbReference>
<comment type="cofactor">
    <cofactor evidence="1">
        <name>Zn(2+)</name>
        <dbReference type="ChEBI" id="CHEBI:29105"/>
    </cofactor>
</comment>
<reference evidence="5 6" key="1">
    <citation type="submission" date="2016-11" db="EMBL/GenBank/DDBJ databases">
        <title>The macronuclear genome of Stentor coeruleus: a giant cell with tiny introns.</title>
        <authorList>
            <person name="Slabodnick M."/>
            <person name="Ruby J.G."/>
            <person name="Reiff S.B."/>
            <person name="Swart E.C."/>
            <person name="Gosai S."/>
            <person name="Prabakaran S."/>
            <person name="Witkowska E."/>
            <person name="Larue G.E."/>
            <person name="Fisher S."/>
            <person name="Freeman R.M."/>
            <person name="Gunawardena J."/>
            <person name="Chu W."/>
            <person name="Stover N.A."/>
            <person name="Gregory B.D."/>
            <person name="Nowacki M."/>
            <person name="Derisi J."/>
            <person name="Roy S.W."/>
            <person name="Marshall W.F."/>
            <person name="Sood P."/>
        </authorList>
    </citation>
    <scope>NUCLEOTIDE SEQUENCE [LARGE SCALE GENOMIC DNA]</scope>
    <source>
        <strain evidence="5">WM001</strain>
    </source>
</reference>
<evidence type="ECO:0000256" key="1">
    <source>
        <dbReference type="ARBA" id="ARBA00001947"/>
    </source>
</evidence>
<dbReference type="InterPro" id="IPR050821">
    <property type="entry name" value="Cytosolic_carboxypeptidase"/>
</dbReference>
<dbReference type="GO" id="GO:0006508">
    <property type="term" value="P:proteolysis"/>
    <property type="evidence" value="ECO:0007669"/>
    <property type="project" value="InterPro"/>
</dbReference>
<dbReference type="Proteomes" id="UP000187209">
    <property type="component" value="Unassembled WGS sequence"/>
</dbReference>
<comment type="similarity">
    <text evidence="2 3">Belongs to the peptidase M14 family.</text>
</comment>
<name>A0A1R2CEG3_9CILI</name>
<evidence type="ECO:0000313" key="5">
    <source>
        <dbReference type="EMBL" id="OMJ87414.1"/>
    </source>
</evidence>
<dbReference type="EMBL" id="MPUH01000177">
    <property type="protein sequence ID" value="OMJ87414.1"/>
    <property type="molecule type" value="Genomic_DNA"/>
</dbReference>
<dbReference type="SUPFAM" id="SSF53187">
    <property type="entry name" value="Zn-dependent exopeptidases"/>
    <property type="match status" value="1"/>
</dbReference>
<evidence type="ECO:0000313" key="6">
    <source>
        <dbReference type="Proteomes" id="UP000187209"/>
    </source>
</evidence>
<comment type="caution">
    <text evidence="5">The sequence shown here is derived from an EMBL/GenBank/DDBJ whole genome shotgun (WGS) entry which is preliminary data.</text>
</comment>
<dbReference type="Pfam" id="PF18027">
    <property type="entry name" value="Pepdidase_M14_N"/>
    <property type="match status" value="1"/>
</dbReference>